<protein>
    <submittedName>
        <fullName evidence="4">Fe2+-dicitrate sensor, membrane component</fullName>
    </submittedName>
</protein>
<keyword evidence="5" id="KW-1185">Reference proteome</keyword>
<dbReference type="AlphaFoldDB" id="A0A921NV52"/>
<organism evidence="4 5">
    <name type="scientific">Pseudoxanthomonas taiwanensis</name>
    <dbReference type="NCBI Taxonomy" id="176598"/>
    <lineage>
        <taxon>Bacteria</taxon>
        <taxon>Pseudomonadati</taxon>
        <taxon>Pseudomonadota</taxon>
        <taxon>Gammaproteobacteria</taxon>
        <taxon>Lysobacterales</taxon>
        <taxon>Lysobacteraceae</taxon>
        <taxon>Pseudoxanthomonas</taxon>
    </lineage>
</organism>
<reference evidence="4" key="1">
    <citation type="submission" date="2017-10" db="EMBL/GenBank/DDBJ databases">
        <title>Whole genome sequencing of members of genus Pseudoxanthomonas.</title>
        <authorList>
            <person name="Kumar S."/>
            <person name="Bansal K."/>
            <person name="Kaur A."/>
            <person name="Patil P."/>
            <person name="Sharma S."/>
            <person name="Patil P.B."/>
        </authorList>
    </citation>
    <scope>NUCLEOTIDE SEQUENCE</scope>
    <source>
        <strain evidence="4">DSM 22914</strain>
    </source>
</reference>
<dbReference type="Proteomes" id="UP000717981">
    <property type="component" value="Unassembled WGS sequence"/>
</dbReference>
<evidence type="ECO:0000256" key="1">
    <source>
        <dbReference type="SAM" id="Phobius"/>
    </source>
</evidence>
<evidence type="ECO:0000313" key="4">
    <source>
        <dbReference type="EMBL" id="KAF1688810.1"/>
    </source>
</evidence>
<dbReference type="RefSeq" id="WP_162124562.1">
    <property type="nucleotide sequence ID" value="NZ_PDWK01000035.1"/>
</dbReference>
<dbReference type="InterPro" id="IPR006860">
    <property type="entry name" value="FecR"/>
</dbReference>
<dbReference type="PANTHER" id="PTHR30273">
    <property type="entry name" value="PERIPLASMIC SIGNAL SENSOR AND SIGMA FACTOR ACTIVATOR FECR-RELATED"/>
    <property type="match status" value="1"/>
</dbReference>
<sequence>MDTTDRQDIDTAAAMWVVREDRGPLTAAEQAERDRWLAASPRHFGAYARAHALLAWSGRMTAPAVKAVCRRPWRLRWPLAAAAAVVLAAGLAAGLMLAWPSGSVHETGRGQILRVALEDGSHMTLDADTRVRVDYRQGRRRLELLSGNALFEVAHDPQRPFTVEAAGIRVTAVGTRFSVSVDRHERAASPVEVLVSEGVVDVAGADRGPAPARLHAGMRAVARPASGVAVSPVEPQELDQRLMWRDGMLAFNGDTLSVAAARFRHYSDTPIIIEDPDVGSRRVVGLYPAHDPVGFARNVALSLGLKVEQRADGIHLSAPAHAAAPPRRDLQ</sequence>
<dbReference type="EMBL" id="PDWK01000035">
    <property type="protein sequence ID" value="KAF1688810.1"/>
    <property type="molecule type" value="Genomic_DNA"/>
</dbReference>
<keyword evidence="1" id="KW-0812">Transmembrane</keyword>
<comment type="caution">
    <text evidence="4">The sequence shown here is derived from an EMBL/GenBank/DDBJ whole genome shotgun (WGS) entry which is preliminary data.</text>
</comment>
<evidence type="ECO:0000259" key="3">
    <source>
        <dbReference type="Pfam" id="PF16220"/>
    </source>
</evidence>
<dbReference type="Pfam" id="PF16220">
    <property type="entry name" value="DUF4880"/>
    <property type="match status" value="1"/>
</dbReference>
<feature type="domain" description="FecR N-terminal" evidence="3">
    <location>
        <begin position="12"/>
        <end position="53"/>
    </location>
</feature>
<dbReference type="PIRSF" id="PIRSF018266">
    <property type="entry name" value="FecR"/>
    <property type="match status" value="1"/>
</dbReference>
<proteinExistence type="predicted"/>
<dbReference type="GO" id="GO:0016989">
    <property type="term" value="F:sigma factor antagonist activity"/>
    <property type="evidence" value="ECO:0007669"/>
    <property type="project" value="TreeGrafter"/>
</dbReference>
<gene>
    <name evidence="4" type="ORF">CR938_08295</name>
</gene>
<evidence type="ECO:0000259" key="2">
    <source>
        <dbReference type="Pfam" id="PF04773"/>
    </source>
</evidence>
<dbReference type="InterPro" id="IPR032623">
    <property type="entry name" value="FecR_N"/>
</dbReference>
<dbReference type="OrthoDB" id="9771237at2"/>
<keyword evidence="1" id="KW-0472">Membrane</keyword>
<feature type="domain" description="FecR protein" evidence="2">
    <location>
        <begin position="104"/>
        <end position="200"/>
    </location>
</feature>
<accession>A0A921NV52</accession>
<dbReference type="Pfam" id="PF04773">
    <property type="entry name" value="FecR"/>
    <property type="match status" value="1"/>
</dbReference>
<evidence type="ECO:0000313" key="5">
    <source>
        <dbReference type="Proteomes" id="UP000717981"/>
    </source>
</evidence>
<name>A0A921NV52_9GAMM</name>
<dbReference type="PANTHER" id="PTHR30273:SF2">
    <property type="entry name" value="PROTEIN FECR"/>
    <property type="match status" value="1"/>
</dbReference>
<feature type="transmembrane region" description="Helical" evidence="1">
    <location>
        <begin position="79"/>
        <end position="99"/>
    </location>
</feature>
<dbReference type="Gene3D" id="2.60.120.1440">
    <property type="match status" value="1"/>
</dbReference>
<dbReference type="InterPro" id="IPR012373">
    <property type="entry name" value="Ferrdict_sens_TM"/>
</dbReference>
<keyword evidence="1" id="KW-1133">Transmembrane helix</keyword>